<evidence type="ECO:0000256" key="6">
    <source>
        <dbReference type="SAM" id="Phobius"/>
    </source>
</evidence>
<dbReference type="InterPro" id="IPR000983">
    <property type="entry name" value="Bac_GSPG_pilin"/>
</dbReference>
<name>C6E2X9_GEOSM</name>
<keyword evidence="4 6" id="KW-1133">Transmembrane helix</keyword>
<protein>
    <recommendedName>
        <fullName evidence="8">Prepilin-type N-terminal cleavage/methylation domain-containing protein</fullName>
    </recommendedName>
</protein>
<organism evidence="7">
    <name type="scientific">Geobacter sp. (strain M21)</name>
    <dbReference type="NCBI Taxonomy" id="443144"/>
    <lineage>
        <taxon>Bacteria</taxon>
        <taxon>Pseudomonadati</taxon>
        <taxon>Thermodesulfobacteriota</taxon>
        <taxon>Desulfuromonadia</taxon>
        <taxon>Geobacterales</taxon>
        <taxon>Geobacteraceae</taxon>
        <taxon>Geobacter</taxon>
    </lineage>
</organism>
<accession>C6E2X9</accession>
<keyword evidence="3 6" id="KW-0812">Transmembrane</keyword>
<dbReference type="eggNOG" id="COG4968">
    <property type="taxonomic scope" value="Bacteria"/>
</dbReference>
<reference evidence="7" key="1">
    <citation type="submission" date="2009-07" db="EMBL/GenBank/DDBJ databases">
        <title>Complete sequence of Geobacter sp. M21.</title>
        <authorList>
            <consortium name="US DOE Joint Genome Institute"/>
            <person name="Lucas S."/>
            <person name="Copeland A."/>
            <person name="Lapidus A."/>
            <person name="Glavina del Rio T."/>
            <person name="Dalin E."/>
            <person name="Tice H."/>
            <person name="Bruce D."/>
            <person name="Goodwin L."/>
            <person name="Pitluck S."/>
            <person name="Saunders E."/>
            <person name="Brettin T."/>
            <person name="Detter J.C."/>
            <person name="Han C."/>
            <person name="Larimer F."/>
            <person name="Land M."/>
            <person name="Hauser L."/>
            <person name="Kyrpides N."/>
            <person name="Ovchinnikova G."/>
            <person name="Lovley D."/>
        </authorList>
    </citation>
    <scope>NUCLEOTIDE SEQUENCE [LARGE SCALE GENOMIC DNA]</scope>
    <source>
        <strain evidence="7">M21</strain>
    </source>
</reference>
<evidence type="ECO:0000313" key="7">
    <source>
        <dbReference type="EMBL" id="ACT17152.1"/>
    </source>
</evidence>
<dbReference type="PRINTS" id="PR00813">
    <property type="entry name" value="BCTERIALGSPG"/>
</dbReference>
<keyword evidence="2" id="KW-0488">Methylation</keyword>
<dbReference type="InterPro" id="IPR012902">
    <property type="entry name" value="N_methyl_site"/>
</dbReference>
<dbReference type="STRING" id="443144.GM21_1091"/>
<evidence type="ECO:0000256" key="1">
    <source>
        <dbReference type="ARBA" id="ARBA00004167"/>
    </source>
</evidence>
<dbReference type="AlphaFoldDB" id="C6E2X9"/>
<evidence type="ECO:0008006" key="8">
    <source>
        <dbReference type="Google" id="ProtNLM"/>
    </source>
</evidence>
<dbReference type="PANTHER" id="PTHR30093:SF44">
    <property type="entry name" value="TYPE II SECRETION SYSTEM CORE PROTEIN G"/>
    <property type="match status" value="1"/>
</dbReference>
<gene>
    <name evidence="7" type="ordered locus">GM21_1091</name>
</gene>
<dbReference type="HOGENOM" id="CLU_133171_0_0_7"/>
<sequence length="171" mass="18706">MLDNKQIPRLIISRMETPETHPDQRGFSLIELLTAVAIIAILAAIALPAYSDYAYKARVARCKAEIMTLQASIAAYKVFNNRQPDTLAHVGYGDLLDPWGHPYQYLNIADGSVNGKGSFRKDRFLNPLNSDFDLYSMGADGLSQTPLSAAVSHDDIIRASNGGFIGLASDF</sequence>
<evidence type="ECO:0000256" key="4">
    <source>
        <dbReference type="ARBA" id="ARBA00022989"/>
    </source>
</evidence>
<dbReference type="EMBL" id="CP001661">
    <property type="protein sequence ID" value="ACT17152.1"/>
    <property type="molecule type" value="Genomic_DNA"/>
</dbReference>
<feature type="transmembrane region" description="Helical" evidence="6">
    <location>
        <begin position="32"/>
        <end position="51"/>
    </location>
</feature>
<evidence type="ECO:0000256" key="5">
    <source>
        <dbReference type="ARBA" id="ARBA00023136"/>
    </source>
</evidence>
<dbReference type="Pfam" id="PF07963">
    <property type="entry name" value="N_methyl"/>
    <property type="match status" value="1"/>
</dbReference>
<evidence type="ECO:0000256" key="2">
    <source>
        <dbReference type="ARBA" id="ARBA00022481"/>
    </source>
</evidence>
<evidence type="ECO:0000256" key="3">
    <source>
        <dbReference type="ARBA" id="ARBA00022692"/>
    </source>
</evidence>
<dbReference type="OrthoDB" id="5296638at2"/>
<dbReference type="NCBIfam" id="TIGR02532">
    <property type="entry name" value="IV_pilin_GFxxxE"/>
    <property type="match status" value="1"/>
</dbReference>
<comment type="subcellular location">
    <subcellularLocation>
        <location evidence="1">Membrane</location>
        <topology evidence="1">Single-pass membrane protein</topology>
    </subcellularLocation>
</comment>
<proteinExistence type="predicted"/>
<dbReference type="KEGG" id="gem:GM21_1091"/>
<dbReference type="GO" id="GO:0016020">
    <property type="term" value="C:membrane"/>
    <property type="evidence" value="ECO:0007669"/>
    <property type="project" value="UniProtKB-SubCell"/>
</dbReference>
<dbReference type="PANTHER" id="PTHR30093">
    <property type="entry name" value="GENERAL SECRETION PATHWAY PROTEIN G"/>
    <property type="match status" value="1"/>
</dbReference>
<dbReference type="PROSITE" id="PS00409">
    <property type="entry name" value="PROKAR_NTER_METHYL"/>
    <property type="match status" value="1"/>
</dbReference>
<dbReference type="Gene3D" id="3.30.700.10">
    <property type="entry name" value="Glycoprotein, Type 4 Pilin"/>
    <property type="match status" value="1"/>
</dbReference>
<keyword evidence="5 6" id="KW-0472">Membrane</keyword>
<dbReference type="InterPro" id="IPR045584">
    <property type="entry name" value="Pilin-like"/>
</dbReference>
<dbReference type="SUPFAM" id="SSF54523">
    <property type="entry name" value="Pili subunits"/>
    <property type="match status" value="1"/>
</dbReference>
<dbReference type="GO" id="GO:0015627">
    <property type="term" value="C:type II protein secretion system complex"/>
    <property type="evidence" value="ECO:0007669"/>
    <property type="project" value="InterPro"/>
</dbReference>
<dbReference type="GO" id="GO:0015628">
    <property type="term" value="P:protein secretion by the type II secretion system"/>
    <property type="evidence" value="ECO:0007669"/>
    <property type="project" value="InterPro"/>
</dbReference>